<keyword evidence="8" id="KW-0472">Membrane</keyword>
<evidence type="ECO:0000256" key="3">
    <source>
        <dbReference type="ARBA" id="ARBA00022723"/>
    </source>
</evidence>
<gene>
    <name evidence="9" type="ORF">SBA5_1070006</name>
</gene>
<evidence type="ECO:0000256" key="1">
    <source>
        <dbReference type="ARBA" id="ARBA00006249"/>
    </source>
</evidence>
<name>A0A2N9L391_9BACT</name>
<proteinExistence type="inferred from homology"/>
<evidence type="ECO:0000313" key="9">
    <source>
        <dbReference type="EMBL" id="SPE17603.1"/>
    </source>
</evidence>
<dbReference type="PROSITE" id="PS51257">
    <property type="entry name" value="PROKAR_LIPOPROTEIN"/>
    <property type="match status" value="1"/>
</dbReference>
<dbReference type="AlphaFoldDB" id="A0A2N9L391"/>
<evidence type="ECO:0000256" key="6">
    <source>
        <dbReference type="ARBA" id="ARBA00022837"/>
    </source>
</evidence>
<organism evidence="9 10">
    <name type="scientific">Candidatus Sulfuritelmatomonas gaucii</name>
    <dbReference type="NCBI Taxonomy" id="2043161"/>
    <lineage>
        <taxon>Bacteria</taxon>
        <taxon>Pseudomonadati</taxon>
        <taxon>Acidobacteriota</taxon>
        <taxon>Terriglobia</taxon>
        <taxon>Terriglobales</taxon>
        <taxon>Acidobacteriaceae</taxon>
        <taxon>Candidatus Sulfuritelmatomonas</taxon>
    </lineage>
</organism>
<dbReference type="SUPFAM" id="SSF53474">
    <property type="entry name" value="alpha/beta-Hydrolases"/>
    <property type="match status" value="1"/>
</dbReference>
<dbReference type="GO" id="GO:0052689">
    <property type="term" value="F:carboxylic ester hydrolase activity"/>
    <property type="evidence" value="ECO:0007669"/>
    <property type="project" value="UniProtKB-KW"/>
</dbReference>
<keyword evidence="3" id="KW-0479">Metal-binding</keyword>
<keyword evidence="8" id="KW-1133">Transmembrane helix</keyword>
<reference evidence="10" key="1">
    <citation type="submission" date="2018-02" db="EMBL/GenBank/DDBJ databases">
        <authorList>
            <person name="Hausmann B."/>
        </authorList>
    </citation>
    <scope>NUCLEOTIDE SEQUENCE [LARGE SCALE GENOMIC DNA]</scope>
    <source>
        <strain evidence="10">Peat soil MAG SbA5</strain>
    </source>
</reference>
<feature type="transmembrane region" description="Helical" evidence="8">
    <location>
        <begin position="12"/>
        <end position="31"/>
    </location>
</feature>
<keyword evidence="4" id="KW-0732">Signal</keyword>
<sequence length="576" mass="61082">MNRNIEGHGECEYRILIIGVAALLGCLMVAVPASATLPSCTVAATNAMHVPNLTVTTATDVPAANGVPEYCNLIGTVTTNGEGGGPGTAGFELDFPAAWNQKFLFLGGGGFDGTLPAATSEELIKGYATVSTNSGHSTPAGSLTGHALDDNPSFAVISPGVSNAPALVDYFYRARHQVAVAAKLLVLAYYGAHTITHSYFSGCSNGGHEGFVEAIRYPDDFEGIISGDPWINQPGNQEWSLRNIKALLTQGWIPYSAGPALSAAVYANCDALDGVMDGLIQNPAKCSFDPNSLVPETLTQAQANALRLYLDAVRDDHGNIIFPGATVSEIGLVAAGRTTASTGIFANEVNTPAPFPSGPQPWGNLDASATLWPLTDGVIAYLGYYEPSLNLVSNLVVNDQGIVNDQANTLLYRRLSPGLATDSSLLLPFISRGHKLLIYDGFSDPVLDPYETIQVYNELAKQVGGYDEAQKDVRLFMVPGMQHCAGGSGPNNFDTLTALEKWIELGQAPDGMIATHYVNNIRTNPIDRTMPLCKFPEQAHYNGTGDVDQAASWSCPPNNRSLLEIGPNGRQAGLNY</sequence>
<dbReference type="PANTHER" id="PTHR33938">
    <property type="entry name" value="FERULOYL ESTERASE B-RELATED"/>
    <property type="match status" value="1"/>
</dbReference>
<evidence type="ECO:0000256" key="8">
    <source>
        <dbReference type="SAM" id="Phobius"/>
    </source>
</evidence>
<dbReference type="Pfam" id="PF07519">
    <property type="entry name" value="Tannase"/>
    <property type="match status" value="1"/>
</dbReference>
<evidence type="ECO:0000256" key="5">
    <source>
        <dbReference type="ARBA" id="ARBA00022801"/>
    </source>
</evidence>
<dbReference type="InterPro" id="IPR011118">
    <property type="entry name" value="Tannase/feruloyl_esterase"/>
</dbReference>
<dbReference type="OrthoDB" id="176867at2"/>
<evidence type="ECO:0000256" key="7">
    <source>
        <dbReference type="ARBA" id="ARBA00023157"/>
    </source>
</evidence>
<dbReference type="Proteomes" id="UP000239735">
    <property type="component" value="Unassembled WGS sequence"/>
</dbReference>
<comment type="similarity">
    <text evidence="1">Belongs to the tannase family.</text>
</comment>
<evidence type="ECO:0000256" key="4">
    <source>
        <dbReference type="ARBA" id="ARBA00022729"/>
    </source>
</evidence>
<keyword evidence="7" id="KW-1015">Disulfide bond</keyword>
<dbReference type="InterPro" id="IPR029058">
    <property type="entry name" value="AB_hydrolase_fold"/>
</dbReference>
<evidence type="ECO:0000313" key="10">
    <source>
        <dbReference type="Proteomes" id="UP000239735"/>
    </source>
</evidence>
<evidence type="ECO:0000256" key="2">
    <source>
        <dbReference type="ARBA" id="ARBA00022487"/>
    </source>
</evidence>
<keyword evidence="6" id="KW-0106">Calcium</keyword>
<keyword evidence="8" id="KW-0812">Transmembrane</keyword>
<dbReference type="EMBL" id="OKRB01000010">
    <property type="protein sequence ID" value="SPE17603.1"/>
    <property type="molecule type" value="Genomic_DNA"/>
</dbReference>
<protein>
    <submittedName>
        <fullName evidence="9">Putative Feruloyl esterase</fullName>
    </submittedName>
</protein>
<accession>A0A2N9L391</accession>
<keyword evidence="5" id="KW-0378">Hydrolase</keyword>
<dbReference type="PANTHER" id="PTHR33938:SF15">
    <property type="entry name" value="FERULOYL ESTERASE B-RELATED"/>
    <property type="match status" value="1"/>
</dbReference>
<keyword evidence="2" id="KW-0719">Serine esterase</keyword>
<dbReference type="GO" id="GO:0046872">
    <property type="term" value="F:metal ion binding"/>
    <property type="evidence" value="ECO:0007669"/>
    <property type="project" value="UniProtKB-KW"/>
</dbReference>